<name>A0AAP0JTK0_9MAGN</name>
<proteinExistence type="predicted"/>
<dbReference type="EMBL" id="JBBNAG010000004">
    <property type="protein sequence ID" value="KAK9139917.1"/>
    <property type="molecule type" value="Genomic_DNA"/>
</dbReference>
<reference evidence="1 2" key="1">
    <citation type="submission" date="2024-01" db="EMBL/GenBank/DDBJ databases">
        <title>Genome assemblies of Stephania.</title>
        <authorList>
            <person name="Yang L."/>
        </authorList>
    </citation>
    <scope>NUCLEOTIDE SEQUENCE [LARGE SCALE GENOMIC DNA]</scope>
    <source>
        <strain evidence="1">JXDWG</strain>
        <tissue evidence="1">Leaf</tissue>
    </source>
</reference>
<evidence type="ECO:0000313" key="1">
    <source>
        <dbReference type="EMBL" id="KAK9139917.1"/>
    </source>
</evidence>
<dbReference type="Proteomes" id="UP001419268">
    <property type="component" value="Unassembled WGS sequence"/>
</dbReference>
<sequence>MKWHHKKEERLYKKETRLLLDHLVSFRRCLDKLRSHDDLGYYFEGRSACP</sequence>
<keyword evidence="2" id="KW-1185">Reference proteome</keyword>
<organism evidence="1 2">
    <name type="scientific">Stephania cephalantha</name>
    <dbReference type="NCBI Taxonomy" id="152367"/>
    <lineage>
        <taxon>Eukaryota</taxon>
        <taxon>Viridiplantae</taxon>
        <taxon>Streptophyta</taxon>
        <taxon>Embryophyta</taxon>
        <taxon>Tracheophyta</taxon>
        <taxon>Spermatophyta</taxon>
        <taxon>Magnoliopsida</taxon>
        <taxon>Ranunculales</taxon>
        <taxon>Menispermaceae</taxon>
        <taxon>Menispermoideae</taxon>
        <taxon>Cissampelideae</taxon>
        <taxon>Stephania</taxon>
    </lineage>
</organism>
<protein>
    <submittedName>
        <fullName evidence="1">Uncharacterized protein</fullName>
    </submittedName>
</protein>
<comment type="caution">
    <text evidence="1">The sequence shown here is derived from an EMBL/GenBank/DDBJ whole genome shotgun (WGS) entry which is preliminary data.</text>
</comment>
<evidence type="ECO:0000313" key="2">
    <source>
        <dbReference type="Proteomes" id="UP001419268"/>
    </source>
</evidence>
<accession>A0AAP0JTK0</accession>
<dbReference type="AlphaFoldDB" id="A0AAP0JTK0"/>
<gene>
    <name evidence="1" type="ORF">Scep_009598</name>
</gene>